<evidence type="ECO:0000313" key="1">
    <source>
        <dbReference type="EMBL" id="DAI05945.1"/>
    </source>
</evidence>
<sequence>MSNFYSIYCQLCSEANVSMTKAAMEMGLSNAAPSGWKKGKVPNDVNLQKISTYFTKKLGRPISVSYLKDATTEFPSSAGTAELPENVKTMAAALAIALQQQKKPEQPPLPELEEAREILDRLDADKLNAALLMLRGLAGKQ</sequence>
<dbReference type="EMBL" id="BK024705">
    <property type="protein sequence ID" value="DAI05945.1"/>
    <property type="molecule type" value="Genomic_DNA"/>
</dbReference>
<reference evidence="1" key="1">
    <citation type="journal article" date="2021" name="Proc. Natl. Acad. Sci. U.S.A.">
        <title>A Catalog of Tens of Thousands of Viruses from Human Metagenomes Reveals Hidden Associations with Chronic Diseases.</title>
        <authorList>
            <person name="Tisza M.J."/>
            <person name="Buck C.B."/>
        </authorList>
    </citation>
    <scope>NUCLEOTIDE SEQUENCE</scope>
    <source>
        <strain evidence="1">CtcFy9</strain>
    </source>
</reference>
<proteinExistence type="predicted"/>
<protein>
    <submittedName>
        <fullName evidence="1">Cro protein regulating protein</fullName>
    </submittedName>
</protein>
<accession>A0A8S5VXL0</accession>
<organism evidence="1">
    <name type="scientific">Ackermannviridae sp</name>
    <dbReference type="NCBI Taxonomy" id="2831612"/>
    <lineage>
        <taxon>Viruses</taxon>
        <taxon>Duplodnaviria</taxon>
        <taxon>Heunggongvirae</taxon>
        <taxon>Uroviricota</taxon>
        <taxon>Caudoviricetes</taxon>
        <taxon>Pantevenvirales</taxon>
        <taxon>Ackermannviridae</taxon>
    </lineage>
</organism>
<name>A0A8S5VXL0_9CAUD</name>